<dbReference type="EMBL" id="WTVA01000004">
    <property type="protein sequence ID" value="MZR22735.1"/>
    <property type="molecule type" value="Genomic_DNA"/>
</dbReference>
<feature type="domain" description="HTH lysR-type" evidence="5">
    <location>
        <begin position="8"/>
        <end position="65"/>
    </location>
</feature>
<sequence length="296" mass="33565">MKIQGNLISLKALETFEVAARHLHLGHAAKELNITQSAVSHQIKKLEEAIGVSLFERVGRGLRLTISGDRLSRTTRQAFQTLEAGTRELNPEQPEGKLTVAAPAGYLSLFLLPRLNRFINRYRNLSIEFLRLPPGQTKTDVPADITISINRTHYSNRRVVELFELSVYPVCSASQLPLQGKVSLESMRERTLVHDDDGTLFSKWFAEVGLEQPENQQNIYVQNARDALELVRSGVGFTLGDNLLEKAQLIDRSFIAPFERRVRSGQKYFLSTRNEENITYIEKAFSDWILQETSLP</sequence>
<dbReference type="InterPro" id="IPR036390">
    <property type="entry name" value="WH_DNA-bd_sf"/>
</dbReference>
<evidence type="ECO:0000256" key="3">
    <source>
        <dbReference type="ARBA" id="ARBA00023125"/>
    </source>
</evidence>
<evidence type="ECO:0000256" key="2">
    <source>
        <dbReference type="ARBA" id="ARBA00023015"/>
    </source>
</evidence>
<keyword evidence="2" id="KW-0805">Transcription regulation</keyword>
<dbReference type="Gene3D" id="1.10.10.10">
    <property type="entry name" value="Winged helix-like DNA-binding domain superfamily/Winged helix DNA-binding domain"/>
    <property type="match status" value="1"/>
</dbReference>
<keyword evidence="3" id="KW-0238">DNA-binding</keyword>
<keyword evidence="7" id="KW-1185">Reference proteome</keyword>
<dbReference type="FunFam" id="1.10.10.10:FF:000038">
    <property type="entry name" value="Glycine cleavage system transcriptional activator"/>
    <property type="match status" value="1"/>
</dbReference>
<dbReference type="PROSITE" id="PS50931">
    <property type="entry name" value="HTH_LYSR"/>
    <property type="match status" value="1"/>
</dbReference>
<dbReference type="Gene3D" id="3.40.190.10">
    <property type="entry name" value="Periplasmic binding protein-like II"/>
    <property type="match status" value="2"/>
</dbReference>
<protein>
    <submittedName>
        <fullName evidence="6">LysR family transcriptional regulator</fullName>
    </submittedName>
</protein>
<evidence type="ECO:0000256" key="4">
    <source>
        <dbReference type="ARBA" id="ARBA00023163"/>
    </source>
</evidence>
<dbReference type="InterPro" id="IPR058163">
    <property type="entry name" value="LysR-type_TF_proteobact-type"/>
</dbReference>
<dbReference type="GO" id="GO:0006351">
    <property type="term" value="P:DNA-templated transcription"/>
    <property type="evidence" value="ECO:0007669"/>
    <property type="project" value="TreeGrafter"/>
</dbReference>
<evidence type="ECO:0000313" key="6">
    <source>
        <dbReference type="EMBL" id="MZR22735.1"/>
    </source>
</evidence>
<dbReference type="OrthoDB" id="9804958at2"/>
<dbReference type="InterPro" id="IPR000847">
    <property type="entry name" value="LysR_HTH_N"/>
</dbReference>
<dbReference type="Pfam" id="PF03466">
    <property type="entry name" value="LysR_substrate"/>
    <property type="match status" value="1"/>
</dbReference>
<dbReference type="PANTHER" id="PTHR30537:SF26">
    <property type="entry name" value="GLYCINE CLEAVAGE SYSTEM TRANSCRIPTIONAL ACTIVATOR"/>
    <property type="match status" value="1"/>
</dbReference>
<dbReference type="Pfam" id="PF00126">
    <property type="entry name" value="HTH_1"/>
    <property type="match status" value="1"/>
</dbReference>
<dbReference type="GO" id="GO:0003700">
    <property type="term" value="F:DNA-binding transcription factor activity"/>
    <property type="evidence" value="ECO:0007669"/>
    <property type="project" value="InterPro"/>
</dbReference>
<dbReference type="RefSeq" id="WP_161339201.1">
    <property type="nucleotide sequence ID" value="NZ_JBHSDG010000004.1"/>
</dbReference>
<evidence type="ECO:0000259" key="5">
    <source>
        <dbReference type="PROSITE" id="PS50931"/>
    </source>
</evidence>
<dbReference type="AlphaFoldDB" id="A0A845MGE7"/>
<accession>A0A845MGE7</accession>
<dbReference type="PRINTS" id="PR00039">
    <property type="entry name" value="HTHLYSR"/>
</dbReference>
<organism evidence="6 7">
    <name type="scientific">Sneathiella chungangensis</name>
    <dbReference type="NCBI Taxonomy" id="1418234"/>
    <lineage>
        <taxon>Bacteria</taxon>
        <taxon>Pseudomonadati</taxon>
        <taxon>Pseudomonadota</taxon>
        <taxon>Alphaproteobacteria</taxon>
        <taxon>Sneathiellales</taxon>
        <taxon>Sneathiellaceae</taxon>
        <taxon>Sneathiella</taxon>
    </lineage>
</organism>
<dbReference type="PANTHER" id="PTHR30537">
    <property type="entry name" value="HTH-TYPE TRANSCRIPTIONAL REGULATOR"/>
    <property type="match status" value="1"/>
</dbReference>
<dbReference type="InterPro" id="IPR005119">
    <property type="entry name" value="LysR_subst-bd"/>
</dbReference>
<dbReference type="Proteomes" id="UP000445696">
    <property type="component" value="Unassembled WGS sequence"/>
</dbReference>
<comment type="similarity">
    <text evidence="1">Belongs to the LysR transcriptional regulatory family.</text>
</comment>
<dbReference type="GO" id="GO:0043565">
    <property type="term" value="F:sequence-specific DNA binding"/>
    <property type="evidence" value="ECO:0007669"/>
    <property type="project" value="TreeGrafter"/>
</dbReference>
<dbReference type="SUPFAM" id="SSF53850">
    <property type="entry name" value="Periplasmic binding protein-like II"/>
    <property type="match status" value="1"/>
</dbReference>
<dbReference type="SUPFAM" id="SSF46785">
    <property type="entry name" value="Winged helix' DNA-binding domain"/>
    <property type="match status" value="1"/>
</dbReference>
<dbReference type="InterPro" id="IPR036388">
    <property type="entry name" value="WH-like_DNA-bd_sf"/>
</dbReference>
<evidence type="ECO:0000313" key="7">
    <source>
        <dbReference type="Proteomes" id="UP000445696"/>
    </source>
</evidence>
<gene>
    <name evidence="6" type="ORF">GQF03_10370</name>
</gene>
<evidence type="ECO:0000256" key="1">
    <source>
        <dbReference type="ARBA" id="ARBA00009437"/>
    </source>
</evidence>
<proteinExistence type="inferred from homology"/>
<reference evidence="6 7" key="1">
    <citation type="journal article" date="2014" name="Int. J. Syst. Evol. Microbiol.">
        <title>Sneathiella chungangensis sp. nov., isolated from a marine sand, and emended description of the genus Sneathiella.</title>
        <authorList>
            <person name="Siamphan C."/>
            <person name="Kim H."/>
            <person name="Lee J.S."/>
            <person name="Kim W."/>
        </authorList>
    </citation>
    <scope>NUCLEOTIDE SEQUENCE [LARGE SCALE GENOMIC DNA]</scope>
    <source>
        <strain evidence="6 7">KCTC 32476</strain>
    </source>
</reference>
<keyword evidence="4" id="KW-0804">Transcription</keyword>
<name>A0A845MGE7_9PROT</name>
<comment type="caution">
    <text evidence="6">The sequence shown here is derived from an EMBL/GenBank/DDBJ whole genome shotgun (WGS) entry which is preliminary data.</text>
</comment>